<evidence type="ECO:0000313" key="1">
    <source>
        <dbReference type="EMBL" id="KAG2213155.1"/>
    </source>
</evidence>
<comment type="caution">
    <text evidence="1">The sequence shown here is derived from an EMBL/GenBank/DDBJ whole genome shotgun (WGS) entry which is preliminary data.</text>
</comment>
<dbReference type="EMBL" id="JAEPRD010000004">
    <property type="protein sequence ID" value="KAG2213155.1"/>
    <property type="molecule type" value="Genomic_DNA"/>
</dbReference>
<accession>A0A8H7VAD5</accession>
<protein>
    <submittedName>
        <fullName evidence="1">Uncharacterized protein</fullName>
    </submittedName>
</protein>
<reference evidence="1" key="1">
    <citation type="submission" date="2020-12" db="EMBL/GenBank/DDBJ databases">
        <title>Metabolic potential, ecology and presence of endohyphal bacteria is reflected in genomic diversity of Mucoromycotina.</title>
        <authorList>
            <person name="Muszewska A."/>
            <person name="Okrasinska A."/>
            <person name="Steczkiewicz K."/>
            <person name="Drgas O."/>
            <person name="Orlowska M."/>
            <person name="Perlinska-Lenart U."/>
            <person name="Aleksandrzak-Piekarczyk T."/>
            <person name="Szatraj K."/>
            <person name="Zielenkiewicz U."/>
            <person name="Pilsyk S."/>
            <person name="Malc E."/>
            <person name="Mieczkowski P."/>
            <person name="Kruszewska J.S."/>
            <person name="Biernat P."/>
            <person name="Pawlowska J."/>
        </authorList>
    </citation>
    <scope>NUCLEOTIDE SEQUENCE</scope>
    <source>
        <strain evidence="1">WA0000017839</strain>
    </source>
</reference>
<organism evidence="1 2">
    <name type="scientific">Mucor saturninus</name>
    <dbReference type="NCBI Taxonomy" id="64648"/>
    <lineage>
        <taxon>Eukaryota</taxon>
        <taxon>Fungi</taxon>
        <taxon>Fungi incertae sedis</taxon>
        <taxon>Mucoromycota</taxon>
        <taxon>Mucoromycotina</taxon>
        <taxon>Mucoromycetes</taxon>
        <taxon>Mucorales</taxon>
        <taxon>Mucorineae</taxon>
        <taxon>Mucoraceae</taxon>
        <taxon>Mucor</taxon>
    </lineage>
</organism>
<sequence>MLTFITADNIIYPATSTDTFITIMNSGIVARPDNKNVPSLNTIPTNNSFNKDMAAKSTTSKNTTPNNTISYLVALFNRIADY</sequence>
<dbReference type="AlphaFoldDB" id="A0A8H7VAD5"/>
<name>A0A8H7VAD5_9FUNG</name>
<evidence type="ECO:0000313" key="2">
    <source>
        <dbReference type="Proteomes" id="UP000603453"/>
    </source>
</evidence>
<keyword evidence="2" id="KW-1185">Reference proteome</keyword>
<proteinExistence type="predicted"/>
<gene>
    <name evidence="1" type="ORF">INT47_011304</name>
</gene>
<dbReference type="Proteomes" id="UP000603453">
    <property type="component" value="Unassembled WGS sequence"/>
</dbReference>